<comment type="function">
    <text evidence="10">Plays a role in U6 snRNP assembly and function. Binds to the 3' end of U6 snRNA.</text>
</comment>
<comment type="subunit">
    <text evidence="10">LSm subunits form a heteromer with a doughnut shape.</text>
</comment>
<dbReference type="RefSeq" id="XP_012198052.1">
    <property type="nucleotide sequence ID" value="XM_012342662.1"/>
</dbReference>
<evidence type="ECO:0000256" key="2">
    <source>
        <dbReference type="ARBA" id="ARBA00006850"/>
    </source>
</evidence>
<evidence type="ECO:0000256" key="1">
    <source>
        <dbReference type="ARBA" id="ARBA00004123"/>
    </source>
</evidence>
<evidence type="ECO:0000256" key="6">
    <source>
        <dbReference type="ARBA" id="ARBA00022990"/>
    </source>
</evidence>
<evidence type="ECO:0000256" key="9">
    <source>
        <dbReference type="ARBA" id="ARBA00023274"/>
    </source>
</evidence>
<feature type="domain" description="Sm" evidence="11">
    <location>
        <begin position="7"/>
        <end position="82"/>
    </location>
</feature>
<dbReference type="GO" id="GO:0000398">
    <property type="term" value="P:mRNA splicing, via spliceosome"/>
    <property type="evidence" value="ECO:0007669"/>
    <property type="project" value="TreeGrafter"/>
</dbReference>
<dbReference type="GO" id="GO:0005688">
    <property type="term" value="C:U6 snRNP"/>
    <property type="evidence" value="ECO:0007669"/>
    <property type="project" value="TreeGrafter"/>
</dbReference>
<dbReference type="InterPro" id="IPR010920">
    <property type="entry name" value="LSM_dom_sf"/>
</dbReference>
<proteinExistence type="inferred from homology"/>
<accession>A0A067CXC5</accession>
<keyword evidence="6" id="KW-0007">Acetylation</keyword>
<organism evidence="12 13">
    <name type="scientific">Saprolegnia parasitica (strain CBS 223.65)</name>
    <dbReference type="NCBI Taxonomy" id="695850"/>
    <lineage>
        <taxon>Eukaryota</taxon>
        <taxon>Sar</taxon>
        <taxon>Stramenopiles</taxon>
        <taxon>Oomycota</taxon>
        <taxon>Saprolegniomycetes</taxon>
        <taxon>Saprolegniales</taxon>
        <taxon>Saprolegniaceae</taxon>
        <taxon>Saprolegnia</taxon>
    </lineage>
</organism>
<dbReference type="OrthoDB" id="429711at2759"/>
<evidence type="ECO:0000256" key="10">
    <source>
        <dbReference type="RuleBase" id="RU365055"/>
    </source>
</evidence>
<keyword evidence="13" id="KW-1185">Reference proteome</keyword>
<dbReference type="GO" id="GO:0005681">
    <property type="term" value="C:spliceosomal complex"/>
    <property type="evidence" value="ECO:0007669"/>
    <property type="project" value="UniProtKB-KW"/>
</dbReference>
<evidence type="ECO:0000313" key="13">
    <source>
        <dbReference type="Proteomes" id="UP000030745"/>
    </source>
</evidence>
<evidence type="ECO:0000259" key="11">
    <source>
        <dbReference type="PROSITE" id="PS52002"/>
    </source>
</evidence>
<keyword evidence="5 10" id="KW-0694">RNA-binding</keyword>
<comment type="similarity">
    <text evidence="2 10">Belongs to the snRNP Sm proteins family.</text>
</comment>
<dbReference type="InterPro" id="IPR047575">
    <property type="entry name" value="Sm"/>
</dbReference>
<evidence type="ECO:0000256" key="3">
    <source>
        <dbReference type="ARBA" id="ARBA00022664"/>
    </source>
</evidence>
<evidence type="ECO:0000256" key="5">
    <source>
        <dbReference type="ARBA" id="ARBA00022884"/>
    </source>
</evidence>
<dbReference type="GeneID" id="24126545"/>
<evidence type="ECO:0000256" key="8">
    <source>
        <dbReference type="ARBA" id="ARBA00023242"/>
    </source>
</evidence>
<dbReference type="SMART" id="SM00651">
    <property type="entry name" value="Sm"/>
    <property type="match status" value="1"/>
</dbReference>
<dbReference type="CDD" id="cd01732">
    <property type="entry name" value="LSm5"/>
    <property type="match status" value="1"/>
</dbReference>
<dbReference type="InterPro" id="IPR033871">
    <property type="entry name" value="LSm5"/>
</dbReference>
<dbReference type="Proteomes" id="UP000030745">
    <property type="component" value="Unassembled WGS sequence"/>
</dbReference>
<dbReference type="VEuPathDB" id="FungiDB:SPRG_04072"/>
<dbReference type="Pfam" id="PF01423">
    <property type="entry name" value="LSM"/>
    <property type="match status" value="1"/>
</dbReference>
<dbReference type="STRING" id="695850.A0A067CXC5"/>
<dbReference type="PROSITE" id="PS52002">
    <property type="entry name" value="SM"/>
    <property type="match status" value="1"/>
</dbReference>
<evidence type="ECO:0000256" key="7">
    <source>
        <dbReference type="ARBA" id="ARBA00023187"/>
    </source>
</evidence>
<keyword evidence="9 10" id="KW-0687">Ribonucleoprotein</keyword>
<gene>
    <name evidence="10" type="primary">LSM5</name>
    <name evidence="12" type="ORF">SPRG_04072</name>
</gene>
<dbReference type="AlphaFoldDB" id="A0A067CXC5"/>
<protein>
    <recommendedName>
        <fullName evidence="10">U6 snRNA-associated Sm-like protein LSm5</fullName>
    </recommendedName>
</protein>
<evidence type="ECO:0000256" key="4">
    <source>
        <dbReference type="ARBA" id="ARBA00022728"/>
    </source>
</evidence>
<keyword evidence="7 10" id="KW-0508">mRNA splicing</keyword>
<keyword evidence="8 10" id="KW-0539">Nucleus</keyword>
<dbReference type="PANTHER" id="PTHR20971">
    <property type="entry name" value="U6 SNRNA-ASSOCIATED PROTEIN"/>
    <property type="match status" value="1"/>
</dbReference>
<dbReference type="GO" id="GO:0046540">
    <property type="term" value="C:U4/U6 x U5 tri-snRNP complex"/>
    <property type="evidence" value="ECO:0007669"/>
    <property type="project" value="TreeGrafter"/>
</dbReference>
<dbReference type="SUPFAM" id="SSF50182">
    <property type="entry name" value="Sm-like ribonucleoproteins"/>
    <property type="match status" value="1"/>
</dbReference>
<dbReference type="OMA" id="YETTPQG"/>
<dbReference type="FunFam" id="2.30.30.100:FF:000003">
    <property type="entry name" value="U6 snRNA-associated Sm-like protein LSm5"/>
    <property type="match status" value="1"/>
</dbReference>
<dbReference type="GO" id="GO:1990726">
    <property type="term" value="C:Lsm1-7-Pat1 complex"/>
    <property type="evidence" value="ECO:0007669"/>
    <property type="project" value="TreeGrafter"/>
</dbReference>
<dbReference type="PANTHER" id="PTHR20971:SF0">
    <property type="entry name" value="U6 SNRNA-ASSOCIATED SM-LIKE PROTEIN LSM5"/>
    <property type="match status" value="1"/>
</dbReference>
<dbReference type="GO" id="GO:0003723">
    <property type="term" value="F:RNA binding"/>
    <property type="evidence" value="ECO:0007669"/>
    <property type="project" value="UniProtKB-KW"/>
</dbReference>
<sequence>MAQRRLLPLELIDKCIGSRMWIIMKGDKEFVGTLRGFDDYVNMVLDDVTEYEVTPEGKRKVHVDQVLLNGNNVCLLVPGGSPEGEEEEQ</sequence>
<name>A0A067CXC5_SAPPC</name>
<keyword evidence="4 10" id="KW-0747">Spliceosome</keyword>
<reference evidence="12 13" key="1">
    <citation type="journal article" date="2013" name="PLoS Genet.">
        <title>Distinctive expansion of potential virulence genes in the genome of the oomycete fish pathogen Saprolegnia parasitica.</title>
        <authorList>
            <person name="Jiang R.H."/>
            <person name="de Bruijn I."/>
            <person name="Haas B.J."/>
            <person name="Belmonte R."/>
            <person name="Lobach L."/>
            <person name="Christie J."/>
            <person name="van den Ackerveken G."/>
            <person name="Bottin A."/>
            <person name="Bulone V."/>
            <person name="Diaz-Moreno S.M."/>
            <person name="Dumas B."/>
            <person name="Fan L."/>
            <person name="Gaulin E."/>
            <person name="Govers F."/>
            <person name="Grenville-Briggs L.J."/>
            <person name="Horner N.R."/>
            <person name="Levin J.Z."/>
            <person name="Mammella M."/>
            <person name="Meijer H.J."/>
            <person name="Morris P."/>
            <person name="Nusbaum C."/>
            <person name="Oome S."/>
            <person name="Phillips A.J."/>
            <person name="van Rooyen D."/>
            <person name="Rzeszutek E."/>
            <person name="Saraiva M."/>
            <person name="Secombes C.J."/>
            <person name="Seidl M.F."/>
            <person name="Snel B."/>
            <person name="Stassen J.H."/>
            <person name="Sykes S."/>
            <person name="Tripathy S."/>
            <person name="van den Berg H."/>
            <person name="Vega-Arreguin J.C."/>
            <person name="Wawra S."/>
            <person name="Young S.K."/>
            <person name="Zeng Q."/>
            <person name="Dieguez-Uribeondo J."/>
            <person name="Russ C."/>
            <person name="Tyler B.M."/>
            <person name="van West P."/>
        </authorList>
    </citation>
    <scope>NUCLEOTIDE SEQUENCE [LARGE SCALE GENOMIC DNA]</scope>
    <source>
        <strain evidence="12 13">CBS 223.65</strain>
    </source>
</reference>
<dbReference type="EMBL" id="KK583198">
    <property type="protein sequence ID" value="KDO31457.1"/>
    <property type="molecule type" value="Genomic_DNA"/>
</dbReference>
<keyword evidence="3 10" id="KW-0507">mRNA processing</keyword>
<dbReference type="KEGG" id="spar:SPRG_04072"/>
<dbReference type="Gene3D" id="2.30.30.100">
    <property type="match status" value="1"/>
</dbReference>
<comment type="subcellular location">
    <subcellularLocation>
        <location evidence="1 10">Nucleus</location>
    </subcellularLocation>
</comment>
<evidence type="ECO:0000313" key="12">
    <source>
        <dbReference type="EMBL" id="KDO31457.1"/>
    </source>
</evidence>
<dbReference type="InterPro" id="IPR001163">
    <property type="entry name" value="Sm_dom_euk/arc"/>
</dbReference>